<dbReference type="EMBL" id="MFLL01000001">
    <property type="protein sequence ID" value="OGG70819.1"/>
    <property type="molecule type" value="Genomic_DNA"/>
</dbReference>
<evidence type="ECO:0000313" key="1">
    <source>
        <dbReference type="EMBL" id="OGG70819.1"/>
    </source>
</evidence>
<dbReference type="InterPro" id="IPR043731">
    <property type="entry name" value="DUF5674"/>
</dbReference>
<dbReference type="Proteomes" id="UP000176914">
    <property type="component" value="Unassembled WGS sequence"/>
</dbReference>
<dbReference type="AlphaFoldDB" id="A0A1F6EAW0"/>
<dbReference type="Pfam" id="PF18924">
    <property type="entry name" value="DUF5674"/>
    <property type="match status" value="1"/>
</dbReference>
<comment type="caution">
    <text evidence="1">The sequence shown here is derived from an EMBL/GenBank/DDBJ whole genome shotgun (WGS) entry which is preliminary data.</text>
</comment>
<gene>
    <name evidence="1" type="ORF">A3C20_04070</name>
</gene>
<name>A0A1F6EAW0_9BACT</name>
<accession>A0A1F6EAW0</accession>
<proteinExistence type="predicted"/>
<protein>
    <submittedName>
        <fullName evidence="1">Uncharacterized protein</fullName>
    </submittedName>
</protein>
<reference evidence="1 2" key="1">
    <citation type="journal article" date="2016" name="Nat. Commun.">
        <title>Thousands of microbial genomes shed light on interconnected biogeochemical processes in an aquifer system.</title>
        <authorList>
            <person name="Anantharaman K."/>
            <person name="Brown C.T."/>
            <person name="Hug L.A."/>
            <person name="Sharon I."/>
            <person name="Castelle C.J."/>
            <person name="Probst A.J."/>
            <person name="Thomas B.C."/>
            <person name="Singh A."/>
            <person name="Wilkins M.J."/>
            <person name="Karaoz U."/>
            <person name="Brodie E.L."/>
            <person name="Williams K.H."/>
            <person name="Hubbard S.S."/>
            <person name="Banfield J.F."/>
        </authorList>
    </citation>
    <scope>NUCLEOTIDE SEQUENCE [LARGE SCALE GENOMIC DNA]</scope>
</reference>
<organism evidence="1 2">
    <name type="scientific">Candidatus Kaiserbacteria bacterium RIFCSPHIGHO2_02_FULL_55_25</name>
    <dbReference type="NCBI Taxonomy" id="1798498"/>
    <lineage>
        <taxon>Bacteria</taxon>
        <taxon>Candidatus Kaiseribacteriota</taxon>
    </lineage>
</organism>
<evidence type="ECO:0000313" key="2">
    <source>
        <dbReference type="Proteomes" id="UP000176914"/>
    </source>
</evidence>
<sequence>MQIVRDPISVDDVRRLAQEIYHDMVKGVADIDRGVIALGGEWHMDANKVLVEEGSSQEQVWGFNIYPDKQGDDAIEYISLINIRPHQENRSMEIADPAIRDAIRSILKQLIPDLFV</sequence>